<proteinExistence type="predicted"/>
<accession>A0A640VWB1</accession>
<reference evidence="2 3" key="1">
    <citation type="submission" date="2019-12" db="EMBL/GenBank/DDBJ databases">
        <title>Roseobacter cerasinus sp. nov., isolated from seawater around aquaculture.</title>
        <authorList>
            <person name="Muramatsu S."/>
            <person name="Takabe Y."/>
            <person name="Mori K."/>
            <person name="Takaichi S."/>
            <person name="Hanada S."/>
        </authorList>
    </citation>
    <scope>NUCLEOTIDE SEQUENCE [LARGE SCALE GENOMIC DNA]</scope>
    <source>
        <strain evidence="2 3">AI77</strain>
    </source>
</reference>
<evidence type="ECO:0000259" key="1">
    <source>
        <dbReference type="SMART" id="SM00421"/>
    </source>
</evidence>
<dbReference type="Proteomes" id="UP000436522">
    <property type="component" value="Unassembled WGS sequence"/>
</dbReference>
<dbReference type="InterPro" id="IPR016032">
    <property type="entry name" value="Sig_transdc_resp-reg_C-effctor"/>
</dbReference>
<protein>
    <recommendedName>
        <fullName evidence="1">HTH luxR-type domain-containing protein</fullName>
    </recommendedName>
</protein>
<dbReference type="RefSeq" id="WP_159978650.1">
    <property type="nucleotide sequence ID" value="NZ_BLIV01000005.1"/>
</dbReference>
<evidence type="ECO:0000313" key="3">
    <source>
        <dbReference type="Proteomes" id="UP000436522"/>
    </source>
</evidence>
<dbReference type="GO" id="GO:0003677">
    <property type="term" value="F:DNA binding"/>
    <property type="evidence" value="ECO:0007669"/>
    <property type="project" value="InterPro"/>
</dbReference>
<dbReference type="SUPFAM" id="SSF46894">
    <property type="entry name" value="C-terminal effector domain of the bipartite response regulators"/>
    <property type="match status" value="1"/>
</dbReference>
<gene>
    <name evidence="2" type="ORF">So717_29480</name>
</gene>
<sequence>MDLSGKIGNPTLENVRQSLALPADAGPLTVLNRGGGVLFPYLHGYAAAGEVLEALPNDEWRRSETVMGVVVAFLAKQGHAARAKAYLSASNLKFEKTYYFEFSRLCLALHLGEDVEEQDLEVWRRLERQLPVTDLLLQGLYYNCMLVMNVRLGHPKAARTAAQHAVSCFREARHSYLEHFIHIHLADLDVLEGHLKSAGRNLASAESCLSTAAVRYANESAVIEVIRLAIAYEQGKLEVVGPKSRELRLKLVTGDSWSELFCELARISVLSTYFLHGLRPALKELEDFKADYARRHGEYAATLELLAAFLAHLEWQPSEAEQIFQRSGGISSPNSIGGILRAQLAVALGTETSADPIAEAPRLRIIAALQSARMSRGAKRRSMIERALRDAAQEGQIAPFLEHRDAFIGVSTKLAGGQFAKGDRRLIYFTTRVLKAVEQSYVVPAPLERFGFNRRQYRVAAALQSGATNKQVARQLGVSEATVKYHLTALYRMSGKSRRSEFIDFMHEIE</sequence>
<organism evidence="2 3">
    <name type="scientific">Roseobacter cerasinus</name>
    <dbReference type="NCBI Taxonomy" id="2602289"/>
    <lineage>
        <taxon>Bacteria</taxon>
        <taxon>Pseudomonadati</taxon>
        <taxon>Pseudomonadota</taxon>
        <taxon>Alphaproteobacteria</taxon>
        <taxon>Rhodobacterales</taxon>
        <taxon>Roseobacteraceae</taxon>
        <taxon>Roseobacter</taxon>
    </lineage>
</organism>
<dbReference type="GO" id="GO:0006355">
    <property type="term" value="P:regulation of DNA-templated transcription"/>
    <property type="evidence" value="ECO:0007669"/>
    <property type="project" value="InterPro"/>
</dbReference>
<dbReference type="Gene3D" id="1.10.10.10">
    <property type="entry name" value="Winged helix-like DNA-binding domain superfamily/Winged helix DNA-binding domain"/>
    <property type="match status" value="1"/>
</dbReference>
<feature type="domain" description="HTH luxR-type" evidence="1">
    <location>
        <begin position="449"/>
        <end position="506"/>
    </location>
</feature>
<keyword evidence="3" id="KW-1185">Reference proteome</keyword>
<dbReference type="AlphaFoldDB" id="A0A640VWB1"/>
<name>A0A640VWB1_9RHOB</name>
<dbReference type="SMART" id="SM00421">
    <property type="entry name" value="HTH_LUXR"/>
    <property type="match status" value="1"/>
</dbReference>
<evidence type="ECO:0000313" key="2">
    <source>
        <dbReference type="EMBL" id="GFE51195.1"/>
    </source>
</evidence>
<dbReference type="InterPro" id="IPR036388">
    <property type="entry name" value="WH-like_DNA-bd_sf"/>
</dbReference>
<dbReference type="PRINTS" id="PR00038">
    <property type="entry name" value="HTHLUXR"/>
</dbReference>
<dbReference type="InterPro" id="IPR000792">
    <property type="entry name" value="Tscrpt_reg_LuxR_C"/>
</dbReference>
<dbReference type="Pfam" id="PF00196">
    <property type="entry name" value="GerE"/>
    <property type="match status" value="1"/>
</dbReference>
<dbReference type="OrthoDB" id="8337506at2"/>
<comment type="caution">
    <text evidence="2">The sequence shown here is derived from an EMBL/GenBank/DDBJ whole genome shotgun (WGS) entry which is preliminary data.</text>
</comment>
<dbReference type="EMBL" id="BLIV01000005">
    <property type="protein sequence ID" value="GFE51195.1"/>
    <property type="molecule type" value="Genomic_DNA"/>
</dbReference>